<reference evidence="3" key="1">
    <citation type="journal article" date="2019" name="Int. J. Syst. Evol. Microbiol.">
        <title>The Global Catalogue of Microorganisms (GCM) 10K type strain sequencing project: providing services to taxonomists for standard genome sequencing and annotation.</title>
        <authorList>
            <consortium name="The Broad Institute Genomics Platform"/>
            <consortium name="The Broad Institute Genome Sequencing Center for Infectious Disease"/>
            <person name="Wu L."/>
            <person name="Ma J."/>
        </authorList>
    </citation>
    <scope>NUCLEOTIDE SEQUENCE [LARGE SCALE GENOMIC DNA]</scope>
    <source>
        <strain evidence="3">CCUG 66188</strain>
    </source>
</reference>
<sequence length="182" mass="20641">MANNDPKAKDVQRDDVDRFIAQRAIETPDIDTEGMAIFGRIYRLATRIAPHMEALFARYGLERGEFDVLATLQRAGPPYRLTPTDLCASLMVSSGGLTHRLKRLEKAGWIERRPSEKDGRSLIVVLADSGYDVVRRAFEEDMRLERAWLAALDETERRELADLLRKLGHAVPVFGKEHDPPN</sequence>
<dbReference type="InterPro" id="IPR036388">
    <property type="entry name" value="WH-like_DNA-bd_sf"/>
</dbReference>
<dbReference type="SUPFAM" id="SSF46785">
    <property type="entry name" value="Winged helix' DNA-binding domain"/>
    <property type="match status" value="1"/>
</dbReference>
<dbReference type="CDD" id="cd00090">
    <property type="entry name" value="HTH_ARSR"/>
    <property type="match status" value="1"/>
</dbReference>
<evidence type="ECO:0000313" key="3">
    <source>
        <dbReference type="Proteomes" id="UP001596353"/>
    </source>
</evidence>
<evidence type="ECO:0000259" key="1">
    <source>
        <dbReference type="PROSITE" id="PS50995"/>
    </source>
</evidence>
<dbReference type="PRINTS" id="PR00598">
    <property type="entry name" value="HTHMARR"/>
</dbReference>
<keyword evidence="3" id="KW-1185">Reference proteome</keyword>
<accession>A0ABW2B946</accession>
<dbReference type="PANTHER" id="PTHR33164">
    <property type="entry name" value="TRANSCRIPTIONAL REGULATOR, MARR FAMILY"/>
    <property type="match status" value="1"/>
</dbReference>
<proteinExistence type="predicted"/>
<dbReference type="Gene3D" id="1.10.10.10">
    <property type="entry name" value="Winged helix-like DNA-binding domain superfamily/Winged helix DNA-binding domain"/>
    <property type="match status" value="1"/>
</dbReference>
<dbReference type="InterPro" id="IPR039422">
    <property type="entry name" value="MarR/SlyA-like"/>
</dbReference>
<evidence type="ECO:0000313" key="2">
    <source>
        <dbReference type="EMBL" id="MFC6762024.1"/>
    </source>
</evidence>
<dbReference type="PROSITE" id="PS50995">
    <property type="entry name" value="HTH_MARR_2"/>
    <property type="match status" value="1"/>
</dbReference>
<feature type="domain" description="HTH marR-type" evidence="1">
    <location>
        <begin position="34"/>
        <end position="169"/>
    </location>
</feature>
<dbReference type="SMART" id="SM00347">
    <property type="entry name" value="HTH_MARR"/>
    <property type="match status" value="1"/>
</dbReference>
<dbReference type="InterPro" id="IPR036390">
    <property type="entry name" value="WH_DNA-bd_sf"/>
</dbReference>
<dbReference type="PANTHER" id="PTHR33164:SF104">
    <property type="entry name" value="TRANSCRIPTIONAL REGULATORY PROTEIN"/>
    <property type="match status" value="1"/>
</dbReference>
<dbReference type="InterPro" id="IPR000835">
    <property type="entry name" value="HTH_MarR-typ"/>
</dbReference>
<dbReference type="InterPro" id="IPR011991">
    <property type="entry name" value="ArsR-like_HTH"/>
</dbReference>
<comment type="caution">
    <text evidence="2">The sequence shown here is derived from an EMBL/GenBank/DDBJ whole genome shotgun (WGS) entry which is preliminary data.</text>
</comment>
<dbReference type="Pfam" id="PF12802">
    <property type="entry name" value="MarR_2"/>
    <property type="match status" value="1"/>
</dbReference>
<gene>
    <name evidence="2" type="ORF">ACFQFQ_24975</name>
</gene>
<dbReference type="Proteomes" id="UP001596353">
    <property type="component" value="Unassembled WGS sequence"/>
</dbReference>
<name>A0ABW2B946_9RHOB</name>
<dbReference type="EMBL" id="JBHSWG010000003">
    <property type="protein sequence ID" value="MFC6762024.1"/>
    <property type="molecule type" value="Genomic_DNA"/>
</dbReference>
<organism evidence="2 3">
    <name type="scientific">Sulfitobacter porphyrae</name>
    <dbReference type="NCBI Taxonomy" id="1246864"/>
    <lineage>
        <taxon>Bacteria</taxon>
        <taxon>Pseudomonadati</taxon>
        <taxon>Pseudomonadota</taxon>
        <taxon>Alphaproteobacteria</taxon>
        <taxon>Rhodobacterales</taxon>
        <taxon>Roseobacteraceae</taxon>
        <taxon>Sulfitobacter</taxon>
    </lineage>
</organism>
<protein>
    <submittedName>
        <fullName evidence="2">MarR family winged helix-turn-helix transcriptional regulator</fullName>
    </submittedName>
</protein>